<dbReference type="Proteomes" id="UP000001568">
    <property type="component" value="Chromosome 1"/>
</dbReference>
<keyword evidence="1" id="KW-0175">Coiled coil</keyword>
<feature type="region of interest" description="Disordered" evidence="2">
    <location>
        <begin position="1"/>
        <end position="23"/>
    </location>
</feature>
<protein>
    <submittedName>
        <fullName evidence="3">Uncharacterized protein</fullName>
    </submittedName>
</protein>
<gene>
    <name evidence="3" type="ORF">OSTLU_92174</name>
</gene>
<feature type="compositionally biased region" description="Polar residues" evidence="2">
    <location>
        <begin position="14"/>
        <end position="23"/>
    </location>
</feature>
<feature type="coiled-coil region" evidence="1">
    <location>
        <begin position="206"/>
        <end position="267"/>
    </location>
</feature>
<reference evidence="3 4" key="1">
    <citation type="journal article" date="2007" name="Proc. Natl. Acad. Sci. U.S.A.">
        <title>The tiny eukaryote Ostreococcus provides genomic insights into the paradox of plankton speciation.</title>
        <authorList>
            <person name="Palenik B."/>
            <person name="Grimwood J."/>
            <person name="Aerts A."/>
            <person name="Rouze P."/>
            <person name="Salamov A."/>
            <person name="Putnam N."/>
            <person name="Dupont C."/>
            <person name="Jorgensen R."/>
            <person name="Derelle E."/>
            <person name="Rombauts S."/>
            <person name="Zhou K."/>
            <person name="Otillar R."/>
            <person name="Merchant S.S."/>
            <person name="Podell S."/>
            <person name="Gaasterland T."/>
            <person name="Napoli C."/>
            <person name="Gendler K."/>
            <person name="Manuell A."/>
            <person name="Tai V."/>
            <person name="Vallon O."/>
            <person name="Piganeau G."/>
            <person name="Jancek S."/>
            <person name="Heijde M."/>
            <person name="Jabbari K."/>
            <person name="Bowler C."/>
            <person name="Lohr M."/>
            <person name="Robbens S."/>
            <person name="Werner G."/>
            <person name="Dubchak I."/>
            <person name="Pazour G.J."/>
            <person name="Ren Q."/>
            <person name="Paulsen I."/>
            <person name="Delwiche C."/>
            <person name="Schmutz J."/>
            <person name="Rokhsar D."/>
            <person name="Van de Peer Y."/>
            <person name="Moreau H."/>
            <person name="Grigoriev I.V."/>
        </authorList>
    </citation>
    <scope>NUCLEOTIDE SEQUENCE [LARGE SCALE GENOMIC DNA]</scope>
    <source>
        <strain evidence="3 4">CCE9901</strain>
    </source>
</reference>
<accession>A4RRJ2</accession>
<evidence type="ECO:0000313" key="3">
    <source>
        <dbReference type="EMBL" id="ABO93870.1"/>
    </source>
</evidence>
<sequence length="357" mass="40200">MRDDVEAVARATPRASTGDASASFSVSTVAKSLGDRDVVTPFDARRATMRARGHALTFENVTALMRSCAVADEESASGAQRGVRVREYLRALERATTPGRNGGADARERAREASDDRDPLRELARELLPEWRHQGESPGPKLKMRDGNGRRVDATRELEETIARMSNEAREAEAVKDEALRMKSASLAAMTTENEMLRSSLASARVASEEMERRLYETEAKEVEARETLRECMATLHEEQMAREKLREELTKVSEELHRARAAAEEALSTEMNLELRIRSLRNGDLLAALRERVIETQNELKLEVKSHDLARRRFARELMKKEAFVCRIRDKARALGMCLELLEDRDSLASDSETDD</sequence>
<feature type="coiled-coil region" evidence="1">
    <location>
        <begin position="155"/>
        <end position="182"/>
    </location>
</feature>
<dbReference type="AlphaFoldDB" id="A4RRJ2"/>
<dbReference type="HOGENOM" id="CLU_797755_0_0_1"/>
<dbReference type="RefSeq" id="XP_001415578.1">
    <property type="nucleotide sequence ID" value="XM_001415541.1"/>
</dbReference>
<feature type="compositionally biased region" description="Basic and acidic residues" evidence="2">
    <location>
        <begin position="105"/>
        <end position="119"/>
    </location>
</feature>
<name>A4RRJ2_OSTLU</name>
<proteinExistence type="predicted"/>
<evidence type="ECO:0000256" key="1">
    <source>
        <dbReference type="SAM" id="Coils"/>
    </source>
</evidence>
<organism evidence="3 4">
    <name type="scientific">Ostreococcus lucimarinus (strain CCE9901)</name>
    <dbReference type="NCBI Taxonomy" id="436017"/>
    <lineage>
        <taxon>Eukaryota</taxon>
        <taxon>Viridiplantae</taxon>
        <taxon>Chlorophyta</taxon>
        <taxon>Mamiellophyceae</taxon>
        <taxon>Mamiellales</taxon>
        <taxon>Bathycoccaceae</taxon>
        <taxon>Ostreococcus</taxon>
    </lineage>
</organism>
<dbReference type="OMA" id="HESVGRE"/>
<evidence type="ECO:0000256" key="2">
    <source>
        <dbReference type="SAM" id="MobiDB-lite"/>
    </source>
</evidence>
<feature type="region of interest" description="Disordered" evidence="2">
    <location>
        <begin position="94"/>
        <end position="119"/>
    </location>
</feature>
<dbReference type="Gramene" id="ABO93870">
    <property type="protein sequence ID" value="ABO93870"/>
    <property type="gene ID" value="OSTLU_92174"/>
</dbReference>
<dbReference type="OrthoDB" id="10597922at2759"/>
<dbReference type="EMBL" id="CP000581">
    <property type="protein sequence ID" value="ABO93870.1"/>
    <property type="molecule type" value="Genomic_DNA"/>
</dbReference>
<dbReference type="KEGG" id="olu:OSTLU_92174"/>
<dbReference type="GeneID" id="4999737"/>
<evidence type="ECO:0000313" key="4">
    <source>
        <dbReference type="Proteomes" id="UP000001568"/>
    </source>
</evidence>
<keyword evidence="4" id="KW-1185">Reference proteome</keyword>